<evidence type="ECO:0000313" key="7">
    <source>
        <dbReference type="Proteomes" id="UP000008549"/>
    </source>
</evidence>
<evidence type="ECO:0000313" key="6">
    <source>
        <dbReference type="EMBL" id="CAP34042.2"/>
    </source>
</evidence>
<dbReference type="InterPro" id="IPR056014">
    <property type="entry name" value="DUF7592"/>
</dbReference>
<dbReference type="InterPro" id="IPR003366">
    <property type="entry name" value="CUB-like_dom"/>
</dbReference>
<keyword evidence="7" id="KW-1185">Reference proteome</keyword>
<reference evidence="6 7" key="2">
    <citation type="journal article" date="2011" name="PLoS Genet.">
        <title>Caenorhabditis briggsae recombinant inbred line genotypes reveal inter-strain incompatibility and the evolution of recombination.</title>
        <authorList>
            <person name="Ross J.A."/>
            <person name="Koboldt D.C."/>
            <person name="Staisch J.E."/>
            <person name="Chamberlin H.M."/>
            <person name="Gupta B.P."/>
            <person name="Miller R.D."/>
            <person name="Baird S.E."/>
            <person name="Haag E.S."/>
        </authorList>
    </citation>
    <scope>NUCLEOTIDE SEQUENCE [LARGE SCALE GENOMIC DNA]</scope>
    <source>
        <strain evidence="6 7">AF16</strain>
    </source>
</reference>
<dbReference type="Proteomes" id="UP000008549">
    <property type="component" value="Unassembled WGS sequence"/>
</dbReference>
<feature type="chain" id="PRO_5002730784" evidence="2">
    <location>
        <begin position="18"/>
        <end position="682"/>
    </location>
</feature>
<gene>
    <name evidence="6" type="ORF">CBG15906</name>
    <name evidence="6" type="ORF">CBG_15906</name>
</gene>
<feature type="domain" description="DUF7592" evidence="5">
    <location>
        <begin position="363"/>
        <end position="448"/>
    </location>
</feature>
<keyword evidence="2" id="KW-0732">Signal</keyword>
<organism evidence="6 7">
    <name type="scientific">Caenorhabditis briggsae</name>
    <dbReference type="NCBI Taxonomy" id="6238"/>
    <lineage>
        <taxon>Eukaryota</taxon>
        <taxon>Metazoa</taxon>
        <taxon>Ecdysozoa</taxon>
        <taxon>Nematoda</taxon>
        <taxon>Chromadorea</taxon>
        <taxon>Rhabditida</taxon>
        <taxon>Rhabditina</taxon>
        <taxon>Rhabditomorpha</taxon>
        <taxon>Rhabditoidea</taxon>
        <taxon>Rhabditidae</taxon>
        <taxon>Peloderinae</taxon>
        <taxon>Caenorhabditis</taxon>
    </lineage>
</organism>
<feature type="signal peptide" evidence="2">
    <location>
        <begin position="1"/>
        <end position="17"/>
    </location>
</feature>
<dbReference type="Pfam" id="PF02408">
    <property type="entry name" value="CUB_2"/>
    <property type="match status" value="1"/>
</dbReference>
<proteinExistence type="predicted"/>
<dbReference type="InParanoid" id="A8XN16"/>
<sequence length="682" mass="76134">MVTTILLLFSFLNFISSIVPDCKNGKIIFDPTSLVHLYPENFSAPGPVFPANFSCEFQINVPEGWFARVELSLISPINSQSSAVIFDQLDRSETVFLSESDYFYFIANGGRIQFSTGSNGTKFGFIVFWDKYPTFTYAEGRVNVSDTQPFLTMAAQGGSVLIKAETIVSATIMRPQQVYQLKYTRGFIFFDGPDFNNNNTRNLGTGLQLLNGNTQYVSSGKSMTVLILDVPLNEILWLVFLDYELTKGIKSFQGADCYSGFCESFKLDATNGPAALQVYNNYGVNAISGLSGSGQLEVYIGTASQNKTNLVATYQVFVADPEYFYFIANGGRIEFSTFSNGTKFGFTVLWDKYPTYSFAEGRVNVSDTQPFLAAAVGGSILINAETKVSATIMKPVNDYYLKYMRGFIFFDGPDFNNNNTRNLGTGLQLLNGNTQYVSSGNSMTVLILDVPLNEILRLVFLDYELTKSIKSFQGADCYSGFCESFKLDATNGPAALQVYYDQTVIGGLSGSGHVGENNSSMPQLVFGYFKTFLLTDGNATITLNENVRRDEMWKTVGSTGFISSDNYGTYTLQNCHVKLISSPQNPTVEFRWSISQIDLVGDSWLQVSGNIHGYSPWSKYYNASNPPKLNSYEEFYGTEMNVSYDNRNLWSKGFLMRYEIEKNSNCMFMFLSFVLVFIVYFD</sequence>
<evidence type="ECO:0000259" key="4">
    <source>
        <dbReference type="Pfam" id="PF24511"/>
    </source>
</evidence>
<keyword evidence="1" id="KW-0472">Membrane</keyword>
<protein>
    <submittedName>
        <fullName evidence="6">Protein CBG15906</fullName>
    </submittedName>
</protein>
<dbReference type="GeneID" id="8580241"/>
<feature type="domain" description="DUF7591" evidence="4">
    <location>
        <begin position="244"/>
        <end position="316"/>
    </location>
</feature>
<dbReference type="Pfam" id="PF24511">
    <property type="entry name" value="DUF7591"/>
    <property type="match status" value="2"/>
</dbReference>
<dbReference type="PANTHER" id="PTHR47407">
    <property type="entry name" value="PROTEIN CBG15905-RELATED"/>
    <property type="match status" value="1"/>
</dbReference>
<dbReference type="KEGG" id="cbr:CBG_15906"/>
<evidence type="ECO:0000256" key="1">
    <source>
        <dbReference type="SAM" id="Phobius"/>
    </source>
</evidence>
<keyword evidence="1" id="KW-0812">Transmembrane</keyword>
<dbReference type="CTD" id="8580241"/>
<dbReference type="OMA" id="FCESFKL"/>
<name>A8XN16_CAEBR</name>
<evidence type="ECO:0000259" key="5">
    <source>
        <dbReference type="Pfam" id="PF24512"/>
    </source>
</evidence>
<dbReference type="HOGENOM" id="CLU_025754_0_0_1"/>
<dbReference type="Pfam" id="PF24512">
    <property type="entry name" value="DUF7592"/>
    <property type="match status" value="2"/>
</dbReference>
<reference evidence="6 7" key="1">
    <citation type="journal article" date="2003" name="PLoS Biol.">
        <title>The genome sequence of Caenorhabditis briggsae: a platform for comparative genomics.</title>
        <authorList>
            <person name="Stein L.D."/>
            <person name="Bao Z."/>
            <person name="Blasiar D."/>
            <person name="Blumenthal T."/>
            <person name="Brent M.R."/>
            <person name="Chen N."/>
            <person name="Chinwalla A."/>
            <person name="Clarke L."/>
            <person name="Clee C."/>
            <person name="Coghlan A."/>
            <person name="Coulson A."/>
            <person name="D'Eustachio P."/>
            <person name="Fitch D.H."/>
            <person name="Fulton L.A."/>
            <person name="Fulton R.E."/>
            <person name="Griffiths-Jones S."/>
            <person name="Harris T.W."/>
            <person name="Hillier L.W."/>
            <person name="Kamath R."/>
            <person name="Kuwabara P.E."/>
            <person name="Mardis E.R."/>
            <person name="Marra M.A."/>
            <person name="Miner T.L."/>
            <person name="Minx P."/>
            <person name="Mullikin J.C."/>
            <person name="Plumb R.W."/>
            <person name="Rogers J."/>
            <person name="Schein J.E."/>
            <person name="Sohrmann M."/>
            <person name="Spieth J."/>
            <person name="Stajich J.E."/>
            <person name="Wei C."/>
            <person name="Willey D."/>
            <person name="Wilson R.K."/>
            <person name="Durbin R."/>
            <person name="Waterston R.H."/>
        </authorList>
    </citation>
    <scope>NUCLEOTIDE SEQUENCE [LARGE SCALE GENOMIC DNA]</scope>
    <source>
        <strain evidence="6 7">AF16</strain>
    </source>
</reference>
<feature type="domain" description="DUF7592" evidence="5">
    <location>
        <begin position="142"/>
        <end position="228"/>
    </location>
</feature>
<feature type="domain" description="DUF7591" evidence="4">
    <location>
        <begin position="464"/>
        <end position="513"/>
    </location>
</feature>
<feature type="transmembrane region" description="Helical" evidence="1">
    <location>
        <begin position="662"/>
        <end position="681"/>
    </location>
</feature>
<dbReference type="eggNOG" id="ENOG502TGQ0">
    <property type="taxonomic scope" value="Eukaryota"/>
</dbReference>
<dbReference type="InterPro" id="IPR056013">
    <property type="entry name" value="DUF7591"/>
</dbReference>
<evidence type="ECO:0000256" key="2">
    <source>
        <dbReference type="SAM" id="SignalP"/>
    </source>
</evidence>
<dbReference type="PANTHER" id="PTHR47407:SF2">
    <property type="entry name" value="CUB-LIKE DOMAIN-CONTAINING PROTEIN-RELATED"/>
    <property type="match status" value="1"/>
</dbReference>
<dbReference type="RefSeq" id="XP_045095843.1">
    <property type="nucleotide sequence ID" value="XM_045238371.1"/>
</dbReference>
<evidence type="ECO:0000259" key="3">
    <source>
        <dbReference type="Pfam" id="PF02408"/>
    </source>
</evidence>
<dbReference type="EMBL" id="HE601094">
    <property type="protein sequence ID" value="CAP34042.2"/>
    <property type="molecule type" value="Genomic_DNA"/>
</dbReference>
<keyword evidence="1" id="KW-1133">Transmembrane helix</keyword>
<dbReference type="AlphaFoldDB" id="A8XN16"/>
<accession>A8XN16</accession>
<feature type="domain" description="CUB-like" evidence="3">
    <location>
        <begin position="20"/>
        <end position="133"/>
    </location>
</feature>